<accession>A0A250FYM6</accession>
<name>A0A250FYM6_9FLAO</name>
<sequence length="359" mass="41881">MGAIYYHSKFWGINKFDDFQKELSEYKKKIKELDRIQISGSVNMEKILPVLWEEIFKHHKSLHLRFFLYQSFDVNWIANYPELESISIEAISNIKNLEKLSLFKNLKVLALKFDYNTVKDLSFLENINPNLEELYIVSGSKAGKIDLNSAAHFRNLKTLHIENLEKNLEKTLSQLSELENLTLRSTSKPKTLDCISKFTKLKHLTLQLCGFENIDAAIHLKSLQYLQLWRLPKLTDLEFVSQMKDLQFLFIETLNGVTQFPKVADLQKLRRVKITSCKNITDFSNVEHSSSIIDFIIQNAVQTDLNIFIPILKNKNIQRIGIGYQKVATQKEVLALAQQCGREEIQAYMYPDFEEFKFQ</sequence>
<proteinExistence type="predicted"/>
<protein>
    <recommendedName>
        <fullName evidence="3">Leucine-rich repeat domain-containing protein</fullName>
    </recommendedName>
</protein>
<organism evidence="1 2">
    <name type="scientific">Capnocytophaga stomatis</name>
    <dbReference type="NCBI Taxonomy" id="1848904"/>
    <lineage>
        <taxon>Bacteria</taxon>
        <taxon>Pseudomonadati</taxon>
        <taxon>Bacteroidota</taxon>
        <taxon>Flavobacteriia</taxon>
        <taxon>Flavobacteriales</taxon>
        <taxon>Flavobacteriaceae</taxon>
        <taxon>Capnocytophaga</taxon>
    </lineage>
</organism>
<dbReference type="InterPro" id="IPR032675">
    <property type="entry name" value="LRR_dom_sf"/>
</dbReference>
<reference evidence="2" key="1">
    <citation type="submission" date="2017-06" db="EMBL/GenBank/DDBJ databases">
        <title>Capnocytophaga spp. assemblies.</title>
        <authorList>
            <person name="Gulvik C.A."/>
        </authorList>
    </citation>
    <scope>NUCLEOTIDE SEQUENCE [LARGE SCALE GENOMIC DNA]</scope>
    <source>
        <strain evidence="2">H2177</strain>
    </source>
</reference>
<dbReference type="SUPFAM" id="SSF52058">
    <property type="entry name" value="L domain-like"/>
    <property type="match status" value="1"/>
</dbReference>
<evidence type="ECO:0000313" key="1">
    <source>
        <dbReference type="EMBL" id="ATA89188.1"/>
    </source>
</evidence>
<gene>
    <name evidence="1" type="ORF">CGC58_05300</name>
</gene>
<dbReference type="KEGG" id="csto:CGC58_05300"/>
<dbReference type="Gene3D" id="3.80.10.10">
    <property type="entry name" value="Ribonuclease Inhibitor"/>
    <property type="match status" value="2"/>
</dbReference>
<dbReference type="AlphaFoldDB" id="A0A250FYM6"/>
<dbReference type="EMBL" id="CP022387">
    <property type="protein sequence ID" value="ATA89188.1"/>
    <property type="molecule type" value="Genomic_DNA"/>
</dbReference>
<dbReference type="RefSeq" id="WP_095895630.1">
    <property type="nucleotide sequence ID" value="NZ_BOPJ01000005.1"/>
</dbReference>
<dbReference type="OrthoDB" id="2556499at2"/>
<evidence type="ECO:0008006" key="3">
    <source>
        <dbReference type="Google" id="ProtNLM"/>
    </source>
</evidence>
<evidence type="ECO:0000313" key="2">
    <source>
        <dbReference type="Proteomes" id="UP000217348"/>
    </source>
</evidence>
<dbReference type="Proteomes" id="UP000217348">
    <property type="component" value="Chromosome"/>
</dbReference>